<evidence type="ECO:0000256" key="5">
    <source>
        <dbReference type="ARBA" id="ARBA00022576"/>
    </source>
</evidence>
<evidence type="ECO:0000313" key="14">
    <source>
        <dbReference type="Proteomes" id="UP000005615"/>
    </source>
</evidence>
<evidence type="ECO:0000313" key="13">
    <source>
        <dbReference type="EMBL" id="EGG28664.1"/>
    </source>
</evidence>
<evidence type="ECO:0000256" key="9">
    <source>
        <dbReference type="ARBA" id="ARBA00023102"/>
    </source>
</evidence>
<evidence type="ECO:0000256" key="2">
    <source>
        <dbReference type="ARBA" id="ARBA00005011"/>
    </source>
</evidence>
<reference evidence="13 14" key="1">
    <citation type="journal article" date="2011" name="J. Bacteriol.">
        <title>Genome sequence of strain IMCC3088, a proteorhodopsin-containing marine bacterium belonging to the OM60/NOR5 clade.</title>
        <authorList>
            <person name="Jang Y."/>
            <person name="Oh H.M."/>
            <person name="Kang I."/>
            <person name="Lee K."/>
            <person name="Yang S.J."/>
            <person name="Cho J.C."/>
        </authorList>
    </citation>
    <scope>NUCLEOTIDE SEQUENCE [LARGE SCALE GENOMIC DNA]</scope>
    <source>
        <strain evidence="13 14">IMCC3088</strain>
    </source>
</reference>
<dbReference type="PANTHER" id="PTHR42885">
    <property type="entry name" value="HISTIDINOL-PHOSPHATE AMINOTRANSFERASE-RELATED"/>
    <property type="match status" value="1"/>
</dbReference>
<sequence length="350" mass="38464">MSRFWSEGVDALHPYVPGEQSNRDGVLKLNTNESPYPPSPMALQAMKNVSGDQLRRYPDPESNALRQALAAYHGVNRDQVFVGNGSDEVLGFAFKAFFCGRGALCFPDISYSFYPVWAQLFEIETHVLSVDDAYQIPLDALPSGLGGIIFPNPNAPTGIATSLAQIEALLRRFPDSVVVVDEAYVDYGTETAIDLLHAFDNLLIVRTMSKSRGLAGLRVGYALGSAELIEGLVRIKDSFNSYPLDAIAQAGALASVQDDVYFQETVSAVIDARHQLTQGLTDLGFDILPSSANFVFAKNSRKSGQEWQALLREQNILVRHFAKPRLSDWLRITVGTPEEVRKLLQALALL</sequence>
<dbReference type="InterPro" id="IPR001917">
    <property type="entry name" value="Aminotrans_II_pyridoxalP_BS"/>
</dbReference>
<gene>
    <name evidence="11" type="primary">hisC</name>
    <name evidence="13" type="ORF">IMCC3088_2681</name>
</gene>
<dbReference type="GO" id="GO:0030170">
    <property type="term" value="F:pyridoxal phosphate binding"/>
    <property type="evidence" value="ECO:0007669"/>
    <property type="project" value="InterPro"/>
</dbReference>
<comment type="subunit">
    <text evidence="4 11">Homodimer.</text>
</comment>
<dbReference type="EC" id="2.6.1.9" evidence="11"/>
<evidence type="ECO:0000256" key="1">
    <source>
        <dbReference type="ARBA" id="ARBA00001933"/>
    </source>
</evidence>
<dbReference type="InterPro" id="IPR004839">
    <property type="entry name" value="Aminotransferase_I/II_large"/>
</dbReference>
<keyword evidence="9 11" id="KW-0368">Histidine biosynthesis</keyword>
<dbReference type="PROSITE" id="PS00599">
    <property type="entry name" value="AA_TRANSFER_CLASS_2"/>
    <property type="match status" value="1"/>
</dbReference>
<dbReference type="Gene3D" id="3.90.1150.10">
    <property type="entry name" value="Aspartate Aminotransferase, domain 1"/>
    <property type="match status" value="1"/>
</dbReference>
<dbReference type="InterPro" id="IPR015421">
    <property type="entry name" value="PyrdxlP-dep_Trfase_major"/>
</dbReference>
<dbReference type="GO" id="GO:0004400">
    <property type="term" value="F:histidinol-phosphate transaminase activity"/>
    <property type="evidence" value="ECO:0007669"/>
    <property type="project" value="UniProtKB-UniRule"/>
</dbReference>
<evidence type="ECO:0000256" key="8">
    <source>
        <dbReference type="ARBA" id="ARBA00022898"/>
    </source>
</evidence>
<keyword evidence="8 11" id="KW-0663">Pyridoxal phosphate</keyword>
<dbReference type="CDD" id="cd00609">
    <property type="entry name" value="AAT_like"/>
    <property type="match status" value="1"/>
</dbReference>
<dbReference type="Gene3D" id="3.40.640.10">
    <property type="entry name" value="Type I PLP-dependent aspartate aminotransferase-like (Major domain)"/>
    <property type="match status" value="1"/>
</dbReference>
<dbReference type="eggNOG" id="COG0079">
    <property type="taxonomic scope" value="Bacteria"/>
</dbReference>
<evidence type="ECO:0000256" key="3">
    <source>
        <dbReference type="ARBA" id="ARBA00007970"/>
    </source>
</evidence>
<evidence type="ECO:0000256" key="10">
    <source>
        <dbReference type="ARBA" id="ARBA00047481"/>
    </source>
</evidence>
<organism evidence="13 14">
    <name type="scientific">Aequoribacter fuscus</name>
    <dbReference type="NCBI Taxonomy" id="2518989"/>
    <lineage>
        <taxon>Bacteria</taxon>
        <taxon>Pseudomonadati</taxon>
        <taxon>Pseudomonadota</taxon>
        <taxon>Gammaproteobacteria</taxon>
        <taxon>Cellvibrionales</taxon>
        <taxon>Halieaceae</taxon>
        <taxon>Aequoribacter</taxon>
    </lineage>
</organism>
<keyword evidence="6 11" id="KW-0028">Amino-acid biosynthesis</keyword>
<proteinExistence type="inferred from homology"/>
<dbReference type="InterPro" id="IPR015424">
    <property type="entry name" value="PyrdxlP-dep_Trfase"/>
</dbReference>
<feature type="modified residue" description="N6-(pyridoxal phosphate)lysine" evidence="11">
    <location>
        <position position="210"/>
    </location>
</feature>
<name>F3L4T0_9GAMM</name>
<dbReference type="STRING" id="2518989.IMCC3088_2681"/>
<comment type="caution">
    <text evidence="13">The sequence shown here is derived from an EMBL/GenBank/DDBJ whole genome shotgun (WGS) entry which is preliminary data.</text>
</comment>
<dbReference type="HAMAP" id="MF_01023">
    <property type="entry name" value="HisC_aminotrans_2"/>
    <property type="match status" value="1"/>
</dbReference>
<dbReference type="Proteomes" id="UP000005615">
    <property type="component" value="Unassembled WGS sequence"/>
</dbReference>
<evidence type="ECO:0000256" key="4">
    <source>
        <dbReference type="ARBA" id="ARBA00011738"/>
    </source>
</evidence>
<dbReference type="Pfam" id="PF00155">
    <property type="entry name" value="Aminotran_1_2"/>
    <property type="match status" value="1"/>
</dbReference>
<evidence type="ECO:0000259" key="12">
    <source>
        <dbReference type="Pfam" id="PF00155"/>
    </source>
</evidence>
<protein>
    <recommendedName>
        <fullName evidence="11">Histidinol-phosphate aminotransferase</fullName>
        <ecNumber evidence="11">2.6.1.9</ecNumber>
    </recommendedName>
    <alternativeName>
        <fullName evidence="11">Imidazole acetol-phosphate transaminase</fullName>
    </alternativeName>
</protein>
<feature type="domain" description="Aminotransferase class I/classII large" evidence="12">
    <location>
        <begin position="26"/>
        <end position="347"/>
    </location>
</feature>
<comment type="similarity">
    <text evidence="3 11">Belongs to the class-II pyridoxal-phosphate-dependent aminotransferase family. Histidinol-phosphate aminotransferase subfamily.</text>
</comment>
<dbReference type="AlphaFoldDB" id="F3L4T0"/>
<dbReference type="GO" id="GO:0000105">
    <property type="term" value="P:L-histidine biosynthetic process"/>
    <property type="evidence" value="ECO:0007669"/>
    <property type="project" value="UniProtKB-UniRule"/>
</dbReference>
<evidence type="ECO:0000256" key="11">
    <source>
        <dbReference type="HAMAP-Rule" id="MF_01023"/>
    </source>
</evidence>
<dbReference type="OrthoDB" id="9809616at2"/>
<keyword evidence="7 11" id="KW-0808">Transferase</keyword>
<dbReference type="NCBIfam" id="TIGR01141">
    <property type="entry name" value="hisC"/>
    <property type="match status" value="1"/>
</dbReference>
<comment type="cofactor">
    <cofactor evidence="1 11">
        <name>pyridoxal 5'-phosphate</name>
        <dbReference type="ChEBI" id="CHEBI:597326"/>
    </cofactor>
</comment>
<comment type="catalytic activity">
    <reaction evidence="10 11">
        <text>L-histidinol phosphate + 2-oxoglutarate = 3-(imidazol-4-yl)-2-oxopropyl phosphate + L-glutamate</text>
        <dbReference type="Rhea" id="RHEA:23744"/>
        <dbReference type="ChEBI" id="CHEBI:16810"/>
        <dbReference type="ChEBI" id="CHEBI:29985"/>
        <dbReference type="ChEBI" id="CHEBI:57766"/>
        <dbReference type="ChEBI" id="CHEBI:57980"/>
        <dbReference type="EC" id="2.6.1.9"/>
    </reaction>
</comment>
<dbReference type="SUPFAM" id="SSF53383">
    <property type="entry name" value="PLP-dependent transferases"/>
    <property type="match status" value="1"/>
</dbReference>
<evidence type="ECO:0000256" key="6">
    <source>
        <dbReference type="ARBA" id="ARBA00022605"/>
    </source>
</evidence>
<accession>F3L4T0</accession>
<dbReference type="EMBL" id="AEIG01000087">
    <property type="protein sequence ID" value="EGG28664.1"/>
    <property type="molecule type" value="Genomic_DNA"/>
</dbReference>
<dbReference type="InterPro" id="IPR005861">
    <property type="entry name" value="HisP_aminotrans"/>
</dbReference>
<dbReference type="PANTHER" id="PTHR42885:SF2">
    <property type="entry name" value="HISTIDINOL-PHOSPHATE AMINOTRANSFERASE"/>
    <property type="match status" value="1"/>
</dbReference>
<keyword evidence="14" id="KW-1185">Reference proteome</keyword>
<dbReference type="RefSeq" id="WP_009576839.1">
    <property type="nucleotide sequence ID" value="NZ_AEIG01000087.1"/>
</dbReference>
<comment type="pathway">
    <text evidence="2 11">Amino-acid biosynthesis; L-histidine biosynthesis; L-histidine from 5-phospho-alpha-D-ribose 1-diphosphate: step 7/9.</text>
</comment>
<keyword evidence="5 11" id="KW-0032">Aminotransferase</keyword>
<dbReference type="InterPro" id="IPR015422">
    <property type="entry name" value="PyrdxlP-dep_Trfase_small"/>
</dbReference>
<evidence type="ECO:0000256" key="7">
    <source>
        <dbReference type="ARBA" id="ARBA00022679"/>
    </source>
</evidence>
<dbReference type="UniPathway" id="UPA00031">
    <property type="reaction ID" value="UER00012"/>
</dbReference>